<feature type="region of interest" description="Disordered" evidence="1">
    <location>
        <begin position="150"/>
        <end position="184"/>
    </location>
</feature>
<protein>
    <submittedName>
        <fullName evidence="4">Dachshund homolog 1-like</fullName>
    </submittedName>
</protein>
<feature type="compositionally biased region" description="Basic residues" evidence="1">
    <location>
        <begin position="175"/>
        <end position="184"/>
    </location>
</feature>
<evidence type="ECO:0000313" key="3">
    <source>
        <dbReference type="Proteomes" id="UP000272942"/>
    </source>
</evidence>
<sequence>MVLSIAPESDFPLIFLIPDTRDRNRSLHPVTPSFQNSTNSPRTLTTFNTIPNSTSQSASHPNLLPPTQGMWPIPNNLAMALAAATSSNVLCPSSVSPPGSNPAPSMGTQMLSNPLFRSGLPDVSLLSTLLAAGKLSPALLAALSTATGNASGSSFNVGDSTRSANNNHPSSGGAHSRHHHSNWR</sequence>
<gene>
    <name evidence="2" type="ORF">ECPE_LOCUS16082</name>
</gene>
<name>A0A183BA47_9TREM</name>
<accession>A0A183BA47</accession>
<keyword evidence="3" id="KW-1185">Reference proteome</keyword>
<dbReference type="WBParaSite" id="ECPE_0001612401-mRNA-1">
    <property type="protein sequence ID" value="ECPE_0001612401-mRNA-1"/>
    <property type="gene ID" value="ECPE_0001612401"/>
</dbReference>
<dbReference type="AlphaFoldDB" id="A0A183BA47"/>
<feature type="compositionally biased region" description="Polar residues" evidence="1">
    <location>
        <begin position="155"/>
        <end position="167"/>
    </location>
</feature>
<evidence type="ECO:0000313" key="2">
    <source>
        <dbReference type="EMBL" id="VDP93354.1"/>
    </source>
</evidence>
<evidence type="ECO:0000256" key="1">
    <source>
        <dbReference type="SAM" id="MobiDB-lite"/>
    </source>
</evidence>
<organism evidence="4">
    <name type="scientific">Echinostoma caproni</name>
    <dbReference type="NCBI Taxonomy" id="27848"/>
    <lineage>
        <taxon>Eukaryota</taxon>
        <taxon>Metazoa</taxon>
        <taxon>Spiralia</taxon>
        <taxon>Lophotrochozoa</taxon>
        <taxon>Platyhelminthes</taxon>
        <taxon>Trematoda</taxon>
        <taxon>Digenea</taxon>
        <taxon>Plagiorchiida</taxon>
        <taxon>Echinostomata</taxon>
        <taxon>Echinostomatoidea</taxon>
        <taxon>Echinostomatidae</taxon>
        <taxon>Echinostoma</taxon>
    </lineage>
</organism>
<proteinExistence type="predicted"/>
<evidence type="ECO:0000313" key="4">
    <source>
        <dbReference type="WBParaSite" id="ECPE_0001612401-mRNA-1"/>
    </source>
</evidence>
<reference evidence="4" key="1">
    <citation type="submission" date="2016-06" db="UniProtKB">
        <authorList>
            <consortium name="WormBaseParasite"/>
        </authorList>
    </citation>
    <scope>IDENTIFICATION</scope>
</reference>
<dbReference type="EMBL" id="UZAN01062894">
    <property type="protein sequence ID" value="VDP93354.1"/>
    <property type="molecule type" value="Genomic_DNA"/>
</dbReference>
<dbReference type="Proteomes" id="UP000272942">
    <property type="component" value="Unassembled WGS sequence"/>
</dbReference>
<reference evidence="2 3" key="2">
    <citation type="submission" date="2018-11" db="EMBL/GenBank/DDBJ databases">
        <authorList>
            <consortium name="Pathogen Informatics"/>
        </authorList>
    </citation>
    <scope>NUCLEOTIDE SEQUENCE [LARGE SCALE GENOMIC DNA]</scope>
    <source>
        <strain evidence="2 3">Egypt</strain>
    </source>
</reference>